<dbReference type="AlphaFoldDB" id="D3ABH2"/>
<sequence>MKKLRTNYKNDKYTGKRLYRVTNVSADTVNLDDITIYAEEGDIFSADDINETNAAVNELYEEYAEGISRANRYVEINLPVSGWSATAPYIQTVSVPGMLASDRPVPGLVYPDNLTEALQAQIDKSANMITTIETLDSKVKVTCRFKKPVIALRLGLKGV</sequence>
<gene>
    <name evidence="1" type="ORF">CLOSTHATH_00950</name>
</gene>
<organism evidence="1 2">
    <name type="scientific">Hungatella hathewayi DSM 13479</name>
    <dbReference type="NCBI Taxonomy" id="566550"/>
    <lineage>
        <taxon>Bacteria</taxon>
        <taxon>Bacillati</taxon>
        <taxon>Bacillota</taxon>
        <taxon>Clostridia</taxon>
        <taxon>Lachnospirales</taxon>
        <taxon>Lachnospiraceae</taxon>
        <taxon>Hungatella</taxon>
    </lineage>
</organism>
<protein>
    <submittedName>
        <fullName evidence="1">Uncharacterized protein</fullName>
    </submittedName>
</protein>
<comment type="caution">
    <text evidence="1">The sequence shown here is derived from an EMBL/GenBank/DDBJ whole genome shotgun (WGS) entry which is preliminary data.</text>
</comment>
<evidence type="ECO:0000313" key="1">
    <source>
        <dbReference type="EMBL" id="EFD00814.1"/>
    </source>
</evidence>
<dbReference type="HOGENOM" id="CLU_1764818_0_0_9"/>
<reference evidence="1 2" key="1">
    <citation type="submission" date="2010-01" db="EMBL/GenBank/DDBJ databases">
        <authorList>
            <person name="Weinstock G."/>
            <person name="Sodergren E."/>
            <person name="Clifton S."/>
            <person name="Fulton L."/>
            <person name="Fulton B."/>
            <person name="Courtney L."/>
            <person name="Fronick C."/>
            <person name="Harrison M."/>
            <person name="Strong C."/>
            <person name="Farmer C."/>
            <person name="Delahaunty K."/>
            <person name="Markovic C."/>
            <person name="Hall O."/>
            <person name="Minx P."/>
            <person name="Tomlinson C."/>
            <person name="Mitreva M."/>
            <person name="Nelson J."/>
            <person name="Hou S."/>
            <person name="Wollam A."/>
            <person name="Pepin K.H."/>
            <person name="Johnson M."/>
            <person name="Bhonagiri V."/>
            <person name="Nash W.E."/>
            <person name="Warren W."/>
            <person name="Chinwalla A."/>
            <person name="Mardis E.R."/>
            <person name="Wilson R.K."/>
        </authorList>
    </citation>
    <scope>NUCLEOTIDE SEQUENCE [LARGE SCALE GENOMIC DNA]</scope>
    <source>
        <strain evidence="1 2">DSM 13479</strain>
    </source>
</reference>
<dbReference type="EMBL" id="ACIO01000068">
    <property type="protein sequence ID" value="EFD00814.1"/>
    <property type="molecule type" value="Genomic_DNA"/>
</dbReference>
<evidence type="ECO:0000313" key="2">
    <source>
        <dbReference type="Proteomes" id="UP000004968"/>
    </source>
</evidence>
<proteinExistence type="predicted"/>
<dbReference type="RefSeq" id="WP_006771499.1">
    <property type="nucleotide sequence ID" value="NZ_GG667615.1"/>
</dbReference>
<dbReference type="GeneID" id="93148690"/>
<name>D3ABH2_9FIRM</name>
<dbReference type="Proteomes" id="UP000004968">
    <property type="component" value="Unassembled WGS sequence"/>
</dbReference>
<accession>D3ABH2</accession>